<comment type="subcellular location">
    <subcellularLocation>
        <location evidence="1">Membrane</location>
    </subcellularLocation>
</comment>
<dbReference type="PANTHER" id="PTHR11863">
    <property type="entry name" value="STEROL DESATURASE"/>
    <property type="match status" value="1"/>
</dbReference>
<protein>
    <recommendedName>
        <fullName evidence="7">Fatty acid hydroxylase domain-containing protein</fullName>
    </recommendedName>
</protein>
<dbReference type="Pfam" id="PF04116">
    <property type="entry name" value="FA_hydroxylase"/>
    <property type="match status" value="1"/>
</dbReference>
<dbReference type="RefSeq" id="XP_018273923.1">
    <property type="nucleotide sequence ID" value="XM_018413968.1"/>
</dbReference>
<evidence type="ECO:0000256" key="1">
    <source>
        <dbReference type="ARBA" id="ARBA00004370"/>
    </source>
</evidence>
<gene>
    <name evidence="8" type="ORF">RHOBADRAFT_41873</name>
</gene>
<sequence length="383" mass="43848">MTVATALASTLGPRDKLPLRRDSSSSVDSDDSSNASETPISYATDPNRPKGEPTPRTTKQKVDRRPPSTFYLKPRSEMTLAEKICNLATCPTSMHELKDESIDRGPVPRQPVLSENWYIVKHALVPLAIHQASHYLLPNLKWPFWFAWPFYIAALMHFALGWVARLNRMCVELGTFDEKNIGRDRTPDKSVKHLAAGITAYMIVRTGFTFYLHYSPDISPLTDFTWTYPLRLAAWQVTLDYFFYCYHRASHEVDTLWFIHMHHHTTKHPTAILAILAEEYQEVLEVFLIPLTATLLIPMSFSEMWMTLCYTLYVEILGHSGVRSFFGHPILTAPLEPLGMGLIVEDHDLHHRFGKSGLNYGKQSRVWDRIFGTCGERIETYGM</sequence>
<feature type="compositionally biased region" description="Basic and acidic residues" evidence="5">
    <location>
        <begin position="13"/>
        <end position="23"/>
    </location>
</feature>
<evidence type="ECO:0000313" key="8">
    <source>
        <dbReference type="EMBL" id="KPV77874.1"/>
    </source>
</evidence>
<evidence type="ECO:0000256" key="2">
    <source>
        <dbReference type="ARBA" id="ARBA00022692"/>
    </source>
</evidence>
<dbReference type="OrthoDB" id="6354873at2759"/>
<feature type="transmembrane region" description="Helical" evidence="6">
    <location>
        <begin position="193"/>
        <end position="214"/>
    </location>
</feature>
<accession>A0A194SBB3</accession>
<dbReference type="InterPro" id="IPR050307">
    <property type="entry name" value="Sterol_Desaturase_Related"/>
</dbReference>
<keyword evidence="4 6" id="KW-0472">Membrane</keyword>
<name>A0A194SBB3_RHOGW</name>
<dbReference type="AlphaFoldDB" id="A0A194SBB3"/>
<keyword evidence="2 6" id="KW-0812">Transmembrane</keyword>
<dbReference type="Proteomes" id="UP000053890">
    <property type="component" value="Unassembled WGS sequence"/>
</dbReference>
<evidence type="ECO:0000256" key="6">
    <source>
        <dbReference type="SAM" id="Phobius"/>
    </source>
</evidence>
<dbReference type="GO" id="GO:0016020">
    <property type="term" value="C:membrane"/>
    <property type="evidence" value="ECO:0007669"/>
    <property type="project" value="UniProtKB-SubCell"/>
</dbReference>
<dbReference type="GO" id="GO:0005506">
    <property type="term" value="F:iron ion binding"/>
    <property type="evidence" value="ECO:0007669"/>
    <property type="project" value="InterPro"/>
</dbReference>
<dbReference type="GO" id="GO:0016491">
    <property type="term" value="F:oxidoreductase activity"/>
    <property type="evidence" value="ECO:0007669"/>
    <property type="project" value="InterPro"/>
</dbReference>
<evidence type="ECO:0000256" key="4">
    <source>
        <dbReference type="ARBA" id="ARBA00023136"/>
    </source>
</evidence>
<keyword evidence="9" id="KW-1185">Reference proteome</keyword>
<evidence type="ECO:0000313" key="9">
    <source>
        <dbReference type="Proteomes" id="UP000053890"/>
    </source>
</evidence>
<dbReference type="EMBL" id="KQ474074">
    <property type="protein sequence ID" value="KPV77874.1"/>
    <property type="molecule type" value="Genomic_DNA"/>
</dbReference>
<dbReference type="STRING" id="578459.A0A194SBB3"/>
<dbReference type="OMA" id="ACHEVPW"/>
<reference evidence="8 9" key="1">
    <citation type="journal article" date="2015" name="Front. Microbiol.">
        <title>Genome sequence of the plant growth promoting endophytic yeast Rhodotorula graminis WP1.</title>
        <authorList>
            <person name="Firrincieli A."/>
            <person name="Otillar R."/>
            <person name="Salamov A."/>
            <person name="Schmutz J."/>
            <person name="Khan Z."/>
            <person name="Redman R.S."/>
            <person name="Fleck N.D."/>
            <person name="Lindquist E."/>
            <person name="Grigoriev I.V."/>
            <person name="Doty S.L."/>
        </authorList>
    </citation>
    <scope>NUCLEOTIDE SEQUENCE [LARGE SCALE GENOMIC DNA]</scope>
    <source>
        <strain evidence="8 9">WP1</strain>
    </source>
</reference>
<dbReference type="GO" id="GO:0008610">
    <property type="term" value="P:lipid biosynthetic process"/>
    <property type="evidence" value="ECO:0007669"/>
    <property type="project" value="InterPro"/>
</dbReference>
<dbReference type="GeneID" id="28974416"/>
<proteinExistence type="predicted"/>
<feature type="transmembrane region" description="Helical" evidence="6">
    <location>
        <begin position="142"/>
        <end position="163"/>
    </location>
</feature>
<dbReference type="InterPro" id="IPR006694">
    <property type="entry name" value="Fatty_acid_hydroxylase"/>
</dbReference>
<organism evidence="8 9">
    <name type="scientific">Rhodotorula graminis (strain WP1)</name>
    <dbReference type="NCBI Taxonomy" id="578459"/>
    <lineage>
        <taxon>Eukaryota</taxon>
        <taxon>Fungi</taxon>
        <taxon>Dikarya</taxon>
        <taxon>Basidiomycota</taxon>
        <taxon>Pucciniomycotina</taxon>
        <taxon>Microbotryomycetes</taxon>
        <taxon>Sporidiobolales</taxon>
        <taxon>Sporidiobolaceae</taxon>
        <taxon>Rhodotorula</taxon>
    </lineage>
</organism>
<evidence type="ECO:0000259" key="7">
    <source>
        <dbReference type="Pfam" id="PF04116"/>
    </source>
</evidence>
<evidence type="ECO:0000256" key="3">
    <source>
        <dbReference type="ARBA" id="ARBA00022989"/>
    </source>
</evidence>
<feature type="region of interest" description="Disordered" evidence="5">
    <location>
        <begin position="1"/>
        <end position="70"/>
    </location>
</feature>
<keyword evidence="3 6" id="KW-1133">Transmembrane helix</keyword>
<feature type="domain" description="Fatty acid hydroxylase" evidence="7">
    <location>
        <begin position="236"/>
        <end position="373"/>
    </location>
</feature>
<evidence type="ECO:0000256" key="5">
    <source>
        <dbReference type="SAM" id="MobiDB-lite"/>
    </source>
</evidence>